<feature type="region of interest" description="Disordered" evidence="1">
    <location>
        <begin position="1"/>
        <end position="72"/>
    </location>
</feature>
<evidence type="ECO:0000313" key="3">
    <source>
        <dbReference type="Proteomes" id="UP000095149"/>
    </source>
</evidence>
<evidence type="ECO:0000313" key="2">
    <source>
        <dbReference type="EMBL" id="ODN98214.1"/>
    </source>
</evidence>
<comment type="caution">
    <text evidence="2">The sequence shown here is derived from an EMBL/GenBank/DDBJ whole genome shotgun (WGS) entry which is preliminary data.</text>
</comment>
<gene>
    <name evidence="2" type="ORF">I350_07860</name>
</gene>
<name>A0A1E3JBJ0_9TREE</name>
<reference evidence="2 3" key="1">
    <citation type="submission" date="2016-06" db="EMBL/GenBank/DDBJ databases">
        <title>Evolution of pathogenesis and genome organization in the Tremellales.</title>
        <authorList>
            <person name="Cuomo C."/>
            <person name="Litvintseva A."/>
            <person name="Heitman J."/>
            <person name="Chen Y."/>
            <person name="Sun S."/>
            <person name="Springer D."/>
            <person name="Dromer F."/>
            <person name="Young S."/>
            <person name="Zeng Q."/>
            <person name="Chapman S."/>
            <person name="Gujja S."/>
            <person name="Saif S."/>
            <person name="Birren B."/>
        </authorList>
    </citation>
    <scope>NUCLEOTIDE SEQUENCE [LARGE SCALE GENOMIC DNA]</scope>
    <source>
        <strain evidence="2 3">CBS 6273</strain>
    </source>
</reference>
<dbReference type="AlphaFoldDB" id="A0A1E3JBJ0"/>
<feature type="compositionally biased region" description="Polar residues" evidence="1">
    <location>
        <begin position="1"/>
        <end position="12"/>
    </location>
</feature>
<proteinExistence type="predicted"/>
<accession>A0A1E3JBJ0</accession>
<feature type="compositionally biased region" description="Acidic residues" evidence="1">
    <location>
        <begin position="61"/>
        <end position="70"/>
    </location>
</feature>
<dbReference type="EMBL" id="MEKH01000013">
    <property type="protein sequence ID" value="ODN98214.1"/>
    <property type="molecule type" value="Genomic_DNA"/>
</dbReference>
<evidence type="ECO:0000256" key="1">
    <source>
        <dbReference type="SAM" id="MobiDB-lite"/>
    </source>
</evidence>
<protein>
    <submittedName>
        <fullName evidence="2">Uncharacterized protein</fullName>
    </submittedName>
</protein>
<organism evidence="2 3">
    <name type="scientific">Cryptococcus amylolentus CBS 6273</name>
    <dbReference type="NCBI Taxonomy" id="1296118"/>
    <lineage>
        <taxon>Eukaryota</taxon>
        <taxon>Fungi</taxon>
        <taxon>Dikarya</taxon>
        <taxon>Basidiomycota</taxon>
        <taxon>Agaricomycotina</taxon>
        <taxon>Tremellomycetes</taxon>
        <taxon>Tremellales</taxon>
        <taxon>Cryptococcaceae</taxon>
        <taxon>Cryptococcus</taxon>
    </lineage>
</organism>
<feature type="compositionally biased region" description="Polar residues" evidence="1">
    <location>
        <begin position="37"/>
        <end position="51"/>
    </location>
</feature>
<dbReference type="Proteomes" id="UP000095149">
    <property type="component" value="Unassembled WGS sequence"/>
</dbReference>
<sequence>MSDNRSTRSNSPAPDAGTEDRQEVVLVYDSVLADDISGSTATAGGPSQQELENPFRQPPEGSDDDENEEQVPEREFPDGITFAISGYQSLMPGNPRLHLRTPASRSNLTLQEWTEKLEEEGGINWRDGSSRSLEFGIVTMLYPANQERQNTIIAIVRRDLERAYEDGTDFFDHTSEDPDSTQS</sequence>